<evidence type="ECO:0000313" key="9">
    <source>
        <dbReference type="Proteomes" id="UP000260351"/>
    </source>
</evidence>
<feature type="domain" description="Mechanosensitive ion channel MscS" evidence="7">
    <location>
        <begin position="383"/>
        <end position="448"/>
    </location>
</feature>
<protein>
    <submittedName>
        <fullName evidence="8">Mechanosensitive ion channel family protein</fullName>
    </submittedName>
</protein>
<dbReference type="Gene3D" id="1.10.287.1260">
    <property type="match status" value="1"/>
</dbReference>
<dbReference type="GO" id="GO:0016020">
    <property type="term" value="C:membrane"/>
    <property type="evidence" value="ECO:0007669"/>
    <property type="project" value="UniProtKB-SubCell"/>
</dbReference>
<dbReference type="Pfam" id="PF00924">
    <property type="entry name" value="MS_channel_2nd"/>
    <property type="match status" value="1"/>
</dbReference>
<gene>
    <name evidence="8" type="ORF">DZC52_14910</name>
</gene>
<evidence type="ECO:0000256" key="4">
    <source>
        <dbReference type="ARBA" id="ARBA00023136"/>
    </source>
</evidence>
<dbReference type="PANTHER" id="PTHR30566">
    <property type="entry name" value="YNAI-RELATED MECHANOSENSITIVE ION CHANNEL"/>
    <property type="match status" value="1"/>
</dbReference>
<dbReference type="InterPro" id="IPR023408">
    <property type="entry name" value="MscS_beta-dom_sf"/>
</dbReference>
<comment type="caution">
    <text evidence="8">The sequence shown here is derived from an EMBL/GenBank/DDBJ whole genome shotgun (WGS) entry which is preliminary data.</text>
</comment>
<evidence type="ECO:0000256" key="5">
    <source>
        <dbReference type="SAM" id="Phobius"/>
    </source>
</evidence>
<feature type="signal peptide" evidence="6">
    <location>
        <begin position="1"/>
        <end position="26"/>
    </location>
</feature>
<proteinExistence type="predicted"/>
<accession>A0A3E1K5A9</accession>
<dbReference type="GO" id="GO:0008381">
    <property type="term" value="F:mechanosensitive monoatomic ion channel activity"/>
    <property type="evidence" value="ECO:0007669"/>
    <property type="project" value="UniProtKB-ARBA"/>
</dbReference>
<dbReference type="Gene3D" id="2.30.30.60">
    <property type="match status" value="1"/>
</dbReference>
<keyword evidence="9" id="KW-1185">Reference proteome</keyword>
<keyword evidence="6" id="KW-0732">Signal</keyword>
<feature type="transmembrane region" description="Helical" evidence="5">
    <location>
        <begin position="253"/>
        <end position="272"/>
    </location>
</feature>
<evidence type="ECO:0000256" key="6">
    <source>
        <dbReference type="SAM" id="SignalP"/>
    </source>
</evidence>
<evidence type="ECO:0000259" key="7">
    <source>
        <dbReference type="Pfam" id="PF00924"/>
    </source>
</evidence>
<dbReference type="OrthoDB" id="6500477at2"/>
<evidence type="ECO:0000256" key="2">
    <source>
        <dbReference type="ARBA" id="ARBA00022692"/>
    </source>
</evidence>
<name>A0A3E1K5A9_9GAMM</name>
<feature type="transmembrane region" description="Helical" evidence="5">
    <location>
        <begin position="361"/>
        <end position="384"/>
    </location>
</feature>
<feature type="transmembrane region" description="Helical" evidence="5">
    <location>
        <begin position="278"/>
        <end position="299"/>
    </location>
</feature>
<evidence type="ECO:0000313" key="8">
    <source>
        <dbReference type="EMBL" id="RFF29138.1"/>
    </source>
</evidence>
<dbReference type="RefSeq" id="WP_116651944.1">
    <property type="nucleotide sequence ID" value="NZ_QUZK01000052.1"/>
</dbReference>
<dbReference type="PANTHER" id="PTHR30566:SF25">
    <property type="entry name" value="INNER MEMBRANE PROTEIN"/>
    <property type="match status" value="1"/>
</dbReference>
<evidence type="ECO:0000256" key="1">
    <source>
        <dbReference type="ARBA" id="ARBA00004370"/>
    </source>
</evidence>
<dbReference type="InterPro" id="IPR010920">
    <property type="entry name" value="LSM_dom_sf"/>
</dbReference>
<feature type="transmembrane region" description="Helical" evidence="5">
    <location>
        <begin position="334"/>
        <end position="355"/>
    </location>
</feature>
<reference evidence="8 9" key="1">
    <citation type="submission" date="2018-08" db="EMBL/GenBank/DDBJ databases">
        <title>Wenzhouxiangella salilacus sp. nov., a novel bacterium isolated from a saline lake in Xinjiang Province, China.</title>
        <authorList>
            <person name="Han S."/>
        </authorList>
    </citation>
    <scope>NUCLEOTIDE SEQUENCE [LARGE SCALE GENOMIC DNA]</scope>
    <source>
        <strain evidence="8 9">XDB06</strain>
    </source>
</reference>
<dbReference type="Proteomes" id="UP000260351">
    <property type="component" value="Unassembled WGS sequence"/>
</dbReference>
<dbReference type="SUPFAM" id="SSF50182">
    <property type="entry name" value="Sm-like ribonucleoproteins"/>
    <property type="match status" value="1"/>
</dbReference>
<keyword evidence="4 5" id="KW-0472">Membrane</keyword>
<sequence>MPTSFLIPVARLAACLLLLAATFVVGQTTPPERWFEVESLNAGLGEAPAELERSTPRQTVSHLLVLTDEGNYETAAHLLNLNELPEDEQGERGPELARKLAEVINRTMVIDWGELPSRSDALLERSGSEAPLAGQARRSIELSFLELQPAPAEIRVNRIKPAEGEAVWVFATQTVDDIDALYDRYGPGWLEERLPDTLQRPAFAGTRIWEWLALPITVGLLVLLGWLTHSAIGWIGRAVPIDWINRAAGRMRLPLAVALMALLGQFLTGWVISFSGFFYTVLSPLLIGLTIVGLTLAILRTIDATLEKVTERFVDDIDDSSDRDRRKIYTSIYALRRFVLLAAVLISGMVFLVQLRLFDNVGMSLLASAGVITVVLGIAGRTVLGNILASLQIAIAKPIRIGDAVKYEDYWGYVESIYYTFLVLRTWDGRRLIVPVQYFISYPFENWSMVDASVTRTVTLRLDHSAEPDKLRKAFEKLVAKNERALEDEFLMTAVSEVNEDFQEVTFYATAGNPTDAWLMQMDLREGMTDWVRRYHPEWWPSDRILLDRPDRKAD</sequence>
<dbReference type="AlphaFoldDB" id="A0A3E1K5A9"/>
<feature type="transmembrane region" description="Helical" evidence="5">
    <location>
        <begin position="208"/>
        <end position="232"/>
    </location>
</feature>
<dbReference type="EMBL" id="QUZK01000052">
    <property type="protein sequence ID" value="RFF29138.1"/>
    <property type="molecule type" value="Genomic_DNA"/>
</dbReference>
<evidence type="ECO:0000256" key="3">
    <source>
        <dbReference type="ARBA" id="ARBA00022989"/>
    </source>
</evidence>
<organism evidence="8 9">
    <name type="scientific">Wenzhouxiangella sediminis</name>
    <dbReference type="NCBI Taxonomy" id="1792836"/>
    <lineage>
        <taxon>Bacteria</taxon>
        <taxon>Pseudomonadati</taxon>
        <taxon>Pseudomonadota</taxon>
        <taxon>Gammaproteobacteria</taxon>
        <taxon>Chromatiales</taxon>
        <taxon>Wenzhouxiangellaceae</taxon>
        <taxon>Wenzhouxiangella</taxon>
    </lineage>
</organism>
<feature type="chain" id="PRO_5017586669" evidence="6">
    <location>
        <begin position="27"/>
        <end position="555"/>
    </location>
</feature>
<comment type="subcellular location">
    <subcellularLocation>
        <location evidence="1">Membrane</location>
    </subcellularLocation>
</comment>
<keyword evidence="3 5" id="KW-1133">Transmembrane helix</keyword>
<keyword evidence="2 5" id="KW-0812">Transmembrane</keyword>
<dbReference type="InterPro" id="IPR006685">
    <property type="entry name" value="MscS_channel_2nd"/>
</dbReference>